<dbReference type="Proteomes" id="UP000076643">
    <property type="component" value="Unassembled WGS sequence"/>
</dbReference>
<dbReference type="AlphaFoldDB" id="A0A166VX52"/>
<proteinExistence type="predicted"/>
<keyword evidence="3" id="KW-1185">Reference proteome</keyword>
<reference evidence="2 3" key="1">
    <citation type="submission" date="2013-07" db="EMBL/GenBank/DDBJ databases">
        <title>Comparative Genomic and Metabolomic Analysis of Twelve Strains of Pseudoalteromonas luteoviolacea.</title>
        <authorList>
            <person name="Vynne N.G."/>
            <person name="Mansson M."/>
            <person name="Gram L."/>
        </authorList>
    </citation>
    <scope>NUCLEOTIDE SEQUENCE [LARGE SCALE GENOMIC DNA]</scope>
    <source>
        <strain evidence="2 3">DSM 6061</strain>
    </source>
</reference>
<accession>A0A166VX52</accession>
<keyword evidence="1" id="KW-0472">Membrane</keyword>
<organism evidence="2 3">
    <name type="scientific">Pseudoalteromonas luteoviolacea DSM 6061</name>
    <dbReference type="NCBI Taxonomy" id="1365250"/>
    <lineage>
        <taxon>Bacteria</taxon>
        <taxon>Pseudomonadati</taxon>
        <taxon>Pseudomonadota</taxon>
        <taxon>Gammaproteobacteria</taxon>
        <taxon>Alteromonadales</taxon>
        <taxon>Pseudoalteromonadaceae</taxon>
        <taxon>Pseudoalteromonas</taxon>
    </lineage>
</organism>
<sequence length="84" mass="10598">MYGSVFFSLKHSKWWKFVQKFWELSWAYFYVAIHIFFEVMLNENVLFNFSLLQRKTIKCIIYKIHFLTLCLYINWYAEFIYFHI</sequence>
<dbReference type="EMBL" id="AUYB01000119">
    <property type="protein sequence ID" value="KZN34106.1"/>
    <property type="molecule type" value="Genomic_DNA"/>
</dbReference>
<evidence type="ECO:0000313" key="3">
    <source>
        <dbReference type="Proteomes" id="UP000076643"/>
    </source>
</evidence>
<feature type="transmembrane region" description="Helical" evidence="1">
    <location>
        <begin position="21"/>
        <end position="40"/>
    </location>
</feature>
<feature type="transmembrane region" description="Helical" evidence="1">
    <location>
        <begin position="60"/>
        <end position="82"/>
    </location>
</feature>
<gene>
    <name evidence="2" type="ORF">N475_19315</name>
</gene>
<comment type="caution">
    <text evidence="2">The sequence shown here is derived from an EMBL/GenBank/DDBJ whole genome shotgun (WGS) entry which is preliminary data.</text>
</comment>
<name>A0A166VX52_9GAMM</name>
<protein>
    <submittedName>
        <fullName evidence="2">Uncharacterized protein</fullName>
    </submittedName>
</protein>
<keyword evidence="1" id="KW-0812">Transmembrane</keyword>
<evidence type="ECO:0000313" key="2">
    <source>
        <dbReference type="EMBL" id="KZN34106.1"/>
    </source>
</evidence>
<evidence type="ECO:0000256" key="1">
    <source>
        <dbReference type="SAM" id="Phobius"/>
    </source>
</evidence>
<keyword evidence="1" id="KW-1133">Transmembrane helix</keyword>
<dbReference type="PATRIC" id="fig|1365250.3.peg.3559"/>